<evidence type="ECO:0000256" key="3">
    <source>
        <dbReference type="ARBA" id="ARBA00022729"/>
    </source>
</evidence>
<evidence type="ECO:0000256" key="4">
    <source>
        <dbReference type="ARBA" id="ARBA00022837"/>
    </source>
</evidence>
<dbReference type="Pfam" id="PF18884">
    <property type="entry name" value="TSP3_bac"/>
    <property type="match status" value="4"/>
</dbReference>
<feature type="region of interest" description="Disordered" evidence="5">
    <location>
        <begin position="22"/>
        <end position="83"/>
    </location>
</feature>
<comment type="subcellular location">
    <subcellularLocation>
        <location evidence="1">Secreted</location>
    </subcellularLocation>
</comment>
<keyword evidence="4" id="KW-0106">Calcium</keyword>
<reference evidence="7" key="1">
    <citation type="submission" date="2023-06" db="EMBL/GenBank/DDBJ databases">
        <title>Egi l300058.</title>
        <authorList>
            <person name="Gao L."/>
            <person name="Fang B.-Z."/>
            <person name="Li W.-J."/>
        </authorList>
    </citation>
    <scope>NUCLEOTIDE SEQUENCE</scope>
    <source>
        <strain evidence="7">EGI L300058</strain>
    </source>
</reference>
<feature type="chain" id="PRO_5045329765" evidence="6">
    <location>
        <begin position="20"/>
        <end position="292"/>
    </location>
</feature>
<accession>A0ABT8GFX0</accession>
<evidence type="ECO:0000256" key="2">
    <source>
        <dbReference type="ARBA" id="ARBA00022525"/>
    </source>
</evidence>
<proteinExistence type="predicted"/>
<evidence type="ECO:0000313" key="7">
    <source>
        <dbReference type="EMBL" id="MDN4480332.1"/>
    </source>
</evidence>
<evidence type="ECO:0000256" key="5">
    <source>
        <dbReference type="SAM" id="MobiDB-lite"/>
    </source>
</evidence>
<comment type="caution">
    <text evidence="7">The sequence shown here is derived from an EMBL/GenBank/DDBJ whole genome shotgun (WGS) entry which is preliminary data.</text>
</comment>
<dbReference type="PROSITE" id="PS51257">
    <property type="entry name" value="PROKAR_LIPOPROTEIN"/>
    <property type="match status" value="1"/>
</dbReference>
<keyword evidence="2" id="KW-0964">Secreted</keyword>
<dbReference type="InterPro" id="IPR059100">
    <property type="entry name" value="TSP3_bac"/>
</dbReference>
<sequence length="292" mass="30049">MRSRAVVVFALTLVLTGCAASGADVPPPAVASAEPSPASGARTTGADAPADEWRDSDGDGLPDVKEAEVGTDPQSADTDGDGLDDLFELIQSLTDPLLPATYDGVPDTEVDLDSDGLALMEELTLGTDPLTGDTDGDGIDDGEEVAAGTDPLDVDSPGPLMIDGAVVVHDGADAEVTVLADGSDEVLEGLNVFLSDDGRWAETPARLGPVVTAMGATESVTLRLRYPESVAGGLAADGLVLAVEDSMSGALDFLMLEHDAGAGVFEVEHRLDPETATDLVLLDLEEYRALFE</sequence>
<dbReference type="RefSeq" id="WP_301141704.1">
    <property type="nucleotide sequence ID" value="NZ_JAUHQA010000001.1"/>
</dbReference>
<evidence type="ECO:0000256" key="1">
    <source>
        <dbReference type="ARBA" id="ARBA00004613"/>
    </source>
</evidence>
<dbReference type="Proteomes" id="UP001172708">
    <property type="component" value="Unassembled WGS sequence"/>
</dbReference>
<evidence type="ECO:0000313" key="8">
    <source>
        <dbReference type="Proteomes" id="UP001172708"/>
    </source>
</evidence>
<dbReference type="EMBL" id="JAUHQA010000001">
    <property type="protein sequence ID" value="MDN4480332.1"/>
    <property type="molecule type" value="Genomic_DNA"/>
</dbReference>
<evidence type="ECO:0000256" key="6">
    <source>
        <dbReference type="SAM" id="SignalP"/>
    </source>
</evidence>
<gene>
    <name evidence="7" type="ORF">QQX02_05280</name>
</gene>
<feature type="compositionally biased region" description="Low complexity" evidence="5">
    <location>
        <begin position="22"/>
        <end position="41"/>
    </location>
</feature>
<dbReference type="PANTHER" id="PTHR37467:SF1">
    <property type="entry name" value="EXPORTED CALCIUM-BINDING GLYCOPROTEIN"/>
    <property type="match status" value="1"/>
</dbReference>
<feature type="signal peptide" evidence="6">
    <location>
        <begin position="1"/>
        <end position="19"/>
    </location>
</feature>
<dbReference type="PANTHER" id="PTHR37467">
    <property type="entry name" value="EXPORTED CALCIUM-BINDING GLYCOPROTEIN-RELATED"/>
    <property type="match status" value="1"/>
</dbReference>
<organism evidence="7 8">
    <name type="scientific">Demequina muriae</name>
    <dbReference type="NCBI Taxonomy" id="3051664"/>
    <lineage>
        <taxon>Bacteria</taxon>
        <taxon>Bacillati</taxon>
        <taxon>Actinomycetota</taxon>
        <taxon>Actinomycetes</taxon>
        <taxon>Micrococcales</taxon>
        <taxon>Demequinaceae</taxon>
        <taxon>Demequina</taxon>
    </lineage>
</organism>
<dbReference type="InterPro" id="IPR053180">
    <property type="entry name" value="Ca-binding_acidic-repeat"/>
</dbReference>
<keyword evidence="8" id="KW-1185">Reference proteome</keyword>
<protein>
    <submittedName>
        <fullName evidence="7">Uncharacterized protein</fullName>
    </submittedName>
</protein>
<name>A0ABT8GFX0_9MICO</name>
<feature type="compositionally biased region" description="Basic and acidic residues" evidence="5">
    <location>
        <begin position="51"/>
        <end position="68"/>
    </location>
</feature>
<keyword evidence="3 6" id="KW-0732">Signal</keyword>